<dbReference type="SUPFAM" id="SSF53335">
    <property type="entry name" value="S-adenosyl-L-methionine-dependent methyltransferases"/>
    <property type="match status" value="1"/>
</dbReference>
<organism evidence="5 6">
    <name type="scientific">Polysphondylium violaceum</name>
    <dbReference type="NCBI Taxonomy" id="133409"/>
    <lineage>
        <taxon>Eukaryota</taxon>
        <taxon>Amoebozoa</taxon>
        <taxon>Evosea</taxon>
        <taxon>Eumycetozoa</taxon>
        <taxon>Dictyostelia</taxon>
        <taxon>Dictyosteliales</taxon>
        <taxon>Dictyosteliaceae</taxon>
        <taxon>Polysphondylium</taxon>
    </lineage>
</organism>
<dbReference type="GO" id="GO:0030488">
    <property type="term" value="P:tRNA methylation"/>
    <property type="evidence" value="ECO:0007669"/>
    <property type="project" value="TreeGrafter"/>
</dbReference>
<dbReference type="Gene3D" id="3.40.50.150">
    <property type="entry name" value="Vaccinia Virus protein VP39"/>
    <property type="match status" value="1"/>
</dbReference>
<keyword evidence="6" id="KW-1185">Reference proteome</keyword>
<evidence type="ECO:0000313" key="5">
    <source>
        <dbReference type="EMBL" id="KAF2069157.1"/>
    </source>
</evidence>
<sequence>MSLEEKSLNSSKKEKKLLYKQEKKLEKQLEKQRIQEEKNNARQQEEKNKQEILNQRIGFNEPQSDHEAYRVELKHVHQIYDKIALHFDSTRYKAWPIVENFLNKQTVGSMGVDVGCGNGKYLGINNDIYTIGSDICNNFTLICNDKHHEALVADGLLLPYKSDLFEYAISIAVIHHFATFQRRVDAIKEMLRVLKPGGVILVTSWATTQEWKGKNYENQDVMVPWLFQNQFNMDNNNSSSSSSSSNDNNRDIDINNENKKNEKENNDTDTPKKTESIQKSGTKYEVFHRYYHLFEQGEFESIVGEISNAEIIENNLDHDNYYCFIKKTSSTIV</sequence>
<dbReference type="GO" id="GO:0000049">
    <property type="term" value="F:tRNA binding"/>
    <property type="evidence" value="ECO:0007669"/>
    <property type="project" value="TreeGrafter"/>
</dbReference>
<dbReference type="InterPro" id="IPR029063">
    <property type="entry name" value="SAM-dependent_MTases_sf"/>
</dbReference>
<name>A0A8J4PLD2_9MYCE</name>
<protein>
    <recommendedName>
        <fullName evidence="4">Methyltransferase type 11 domain-containing protein</fullName>
    </recommendedName>
</protein>
<evidence type="ECO:0000259" key="4">
    <source>
        <dbReference type="Pfam" id="PF08241"/>
    </source>
</evidence>
<gene>
    <name evidence="5" type="ORF">CYY_009526</name>
</gene>
<dbReference type="OrthoDB" id="271595at2759"/>
<dbReference type="PANTHER" id="PTHR13069">
    <property type="entry name" value="ALKYLATED DNA REPAIR PROTEIN ALKB HOMOLOG 8"/>
    <property type="match status" value="1"/>
</dbReference>
<dbReference type="Proteomes" id="UP000695562">
    <property type="component" value="Unassembled WGS sequence"/>
</dbReference>
<dbReference type="InterPro" id="IPR051422">
    <property type="entry name" value="AlkB_tRNA_MeTrf/Diox"/>
</dbReference>
<dbReference type="AlphaFoldDB" id="A0A8J4PLD2"/>
<comment type="caution">
    <text evidence="5">The sequence shown here is derived from an EMBL/GenBank/DDBJ whole genome shotgun (WGS) entry which is preliminary data.</text>
</comment>
<proteinExistence type="predicted"/>
<feature type="compositionally biased region" description="Basic and acidic residues" evidence="3">
    <location>
        <begin position="248"/>
        <end position="276"/>
    </location>
</feature>
<evidence type="ECO:0000256" key="3">
    <source>
        <dbReference type="SAM" id="MobiDB-lite"/>
    </source>
</evidence>
<dbReference type="GO" id="GO:0106335">
    <property type="term" value="F:tRNA (5-carboxymethyluridine(34)-5-O)-methyltransferase activity"/>
    <property type="evidence" value="ECO:0007669"/>
    <property type="project" value="TreeGrafter"/>
</dbReference>
<dbReference type="GO" id="GO:0008757">
    <property type="term" value="F:S-adenosylmethionine-dependent methyltransferase activity"/>
    <property type="evidence" value="ECO:0007669"/>
    <property type="project" value="InterPro"/>
</dbReference>
<evidence type="ECO:0000256" key="2">
    <source>
        <dbReference type="ARBA" id="ARBA00022679"/>
    </source>
</evidence>
<feature type="region of interest" description="Disordered" evidence="3">
    <location>
        <begin position="28"/>
        <end position="50"/>
    </location>
</feature>
<dbReference type="EMBL" id="AJWJ01000731">
    <property type="protein sequence ID" value="KAF2069157.1"/>
    <property type="molecule type" value="Genomic_DNA"/>
</dbReference>
<dbReference type="PANTHER" id="PTHR13069:SF21">
    <property type="entry name" value="ALKYLATED DNA REPAIR PROTEIN ALKB HOMOLOG 8"/>
    <property type="match status" value="1"/>
</dbReference>
<evidence type="ECO:0000256" key="1">
    <source>
        <dbReference type="ARBA" id="ARBA00022603"/>
    </source>
</evidence>
<dbReference type="GO" id="GO:0005737">
    <property type="term" value="C:cytoplasm"/>
    <property type="evidence" value="ECO:0007669"/>
    <property type="project" value="TreeGrafter"/>
</dbReference>
<feature type="domain" description="Methyltransferase type 11" evidence="4">
    <location>
        <begin position="112"/>
        <end position="201"/>
    </location>
</feature>
<dbReference type="GO" id="GO:0002098">
    <property type="term" value="P:tRNA wobble uridine modification"/>
    <property type="evidence" value="ECO:0007669"/>
    <property type="project" value="TreeGrafter"/>
</dbReference>
<reference evidence="5" key="1">
    <citation type="submission" date="2020-01" db="EMBL/GenBank/DDBJ databases">
        <title>Development of genomics and gene disruption for Polysphondylium violaceum indicates a role for the polyketide synthase stlB in stalk morphogenesis.</title>
        <authorList>
            <person name="Narita B."/>
            <person name="Kawabe Y."/>
            <person name="Kin K."/>
            <person name="Saito T."/>
            <person name="Gibbs R."/>
            <person name="Kuspa A."/>
            <person name="Muzny D."/>
            <person name="Queller D."/>
            <person name="Richards S."/>
            <person name="Strassman J."/>
            <person name="Sucgang R."/>
            <person name="Worley K."/>
            <person name="Schaap P."/>
        </authorList>
    </citation>
    <scope>NUCLEOTIDE SEQUENCE</scope>
    <source>
        <strain evidence="5">QSvi11</strain>
    </source>
</reference>
<keyword evidence="2" id="KW-0808">Transferase</keyword>
<feature type="compositionally biased region" description="Low complexity" evidence="3">
    <location>
        <begin position="236"/>
        <end position="247"/>
    </location>
</feature>
<accession>A0A8J4PLD2</accession>
<evidence type="ECO:0000313" key="6">
    <source>
        <dbReference type="Proteomes" id="UP000695562"/>
    </source>
</evidence>
<dbReference type="Pfam" id="PF08241">
    <property type="entry name" value="Methyltransf_11"/>
    <property type="match status" value="1"/>
</dbReference>
<dbReference type="InterPro" id="IPR013216">
    <property type="entry name" value="Methyltransf_11"/>
</dbReference>
<feature type="region of interest" description="Disordered" evidence="3">
    <location>
        <begin position="236"/>
        <end position="279"/>
    </location>
</feature>
<dbReference type="CDD" id="cd02440">
    <property type="entry name" value="AdoMet_MTases"/>
    <property type="match status" value="1"/>
</dbReference>
<keyword evidence="1" id="KW-0489">Methyltransferase</keyword>
<dbReference type="GO" id="GO:0005634">
    <property type="term" value="C:nucleus"/>
    <property type="evidence" value="ECO:0007669"/>
    <property type="project" value="TreeGrafter"/>
</dbReference>